<dbReference type="InterPro" id="IPR036291">
    <property type="entry name" value="NAD(P)-bd_dom_sf"/>
</dbReference>
<evidence type="ECO:0000256" key="1">
    <source>
        <dbReference type="ARBA" id="ARBA00022857"/>
    </source>
</evidence>
<dbReference type="SMART" id="SM00829">
    <property type="entry name" value="PKS_ER"/>
    <property type="match status" value="1"/>
</dbReference>
<dbReference type="SUPFAM" id="SSF51735">
    <property type="entry name" value="NAD(P)-binding Rossmann-fold domains"/>
    <property type="match status" value="1"/>
</dbReference>
<dbReference type="PANTHER" id="PTHR48106">
    <property type="entry name" value="QUINONE OXIDOREDUCTASE PIG3-RELATED"/>
    <property type="match status" value="1"/>
</dbReference>
<evidence type="ECO:0000256" key="2">
    <source>
        <dbReference type="ARBA" id="ARBA00023002"/>
    </source>
</evidence>
<dbReference type="Gene3D" id="3.90.180.10">
    <property type="entry name" value="Medium-chain alcohol dehydrogenases, catalytic domain"/>
    <property type="match status" value="1"/>
</dbReference>
<evidence type="ECO:0000259" key="3">
    <source>
        <dbReference type="SMART" id="SM00829"/>
    </source>
</evidence>
<keyword evidence="2" id="KW-0560">Oxidoreductase</keyword>
<dbReference type="InterPro" id="IPR013154">
    <property type="entry name" value="ADH-like_N"/>
</dbReference>
<evidence type="ECO:0000313" key="4">
    <source>
        <dbReference type="EMBL" id="HIW98508.1"/>
    </source>
</evidence>
<organism evidence="4 5">
    <name type="scientific">Candidatus Nesterenkonia stercoripullorum</name>
    <dbReference type="NCBI Taxonomy" id="2838701"/>
    <lineage>
        <taxon>Bacteria</taxon>
        <taxon>Bacillati</taxon>
        <taxon>Actinomycetota</taxon>
        <taxon>Actinomycetes</taxon>
        <taxon>Micrococcales</taxon>
        <taxon>Micrococcaceae</taxon>
        <taxon>Nesterenkonia</taxon>
    </lineage>
</organism>
<dbReference type="CDD" id="cd05289">
    <property type="entry name" value="MDR_like_2"/>
    <property type="match status" value="1"/>
</dbReference>
<feature type="domain" description="Enoyl reductase (ER)" evidence="3">
    <location>
        <begin position="10"/>
        <end position="308"/>
    </location>
</feature>
<reference evidence="4" key="2">
    <citation type="submission" date="2021-04" db="EMBL/GenBank/DDBJ databases">
        <authorList>
            <person name="Gilroy R."/>
        </authorList>
    </citation>
    <scope>NUCLEOTIDE SEQUENCE</scope>
    <source>
        <strain evidence="4">ChiHejej3B27-3195</strain>
    </source>
</reference>
<reference evidence="4" key="1">
    <citation type="journal article" date="2021" name="PeerJ">
        <title>Extensive microbial diversity within the chicken gut microbiome revealed by metagenomics and culture.</title>
        <authorList>
            <person name="Gilroy R."/>
            <person name="Ravi A."/>
            <person name="Getino M."/>
            <person name="Pursley I."/>
            <person name="Horton D.L."/>
            <person name="Alikhan N.F."/>
            <person name="Baker D."/>
            <person name="Gharbi K."/>
            <person name="Hall N."/>
            <person name="Watson M."/>
            <person name="Adriaenssens E.M."/>
            <person name="Foster-Nyarko E."/>
            <person name="Jarju S."/>
            <person name="Secka A."/>
            <person name="Antonio M."/>
            <person name="Oren A."/>
            <person name="Chaudhuri R.R."/>
            <person name="La Ragione R."/>
            <person name="Hildebrand F."/>
            <person name="Pallen M.J."/>
        </authorList>
    </citation>
    <scope>NUCLEOTIDE SEQUENCE</scope>
    <source>
        <strain evidence="4">ChiHejej3B27-3195</strain>
    </source>
</reference>
<comment type="caution">
    <text evidence="4">The sequence shown here is derived from an EMBL/GenBank/DDBJ whole genome shotgun (WGS) entry which is preliminary data.</text>
</comment>
<dbReference type="Pfam" id="PF13602">
    <property type="entry name" value="ADH_zinc_N_2"/>
    <property type="match status" value="1"/>
</dbReference>
<dbReference type="GO" id="GO:0016651">
    <property type="term" value="F:oxidoreductase activity, acting on NAD(P)H"/>
    <property type="evidence" value="ECO:0007669"/>
    <property type="project" value="TreeGrafter"/>
</dbReference>
<dbReference type="AlphaFoldDB" id="A0A9D1S0U1"/>
<keyword evidence="1" id="KW-0521">NADP</keyword>
<dbReference type="InterPro" id="IPR011032">
    <property type="entry name" value="GroES-like_sf"/>
</dbReference>
<dbReference type="EMBL" id="DXGD01000002">
    <property type="protein sequence ID" value="HIW98508.1"/>
    <property type="molecule type" value="Genomic_DNA"/>
</dbReference>
<evidence type="ECO:0000313" key="5">
    <source>
        <dbReference type="Proteomes" id="UP000824151"/>
    </source>
</evidence>
<accession>A0A9D1S0U1</accession>
<dbReference type="Pfam" id="PF08240">
    <property type="entry name" value="ADH_N"/>
    <property type="match status" value="1"/>
</dbReference>
<dbReference type="GO" id="GO:0070402">
    <property type="term" value="F:NADPH binding"/>
    <property type="evidence" value="ECO:0007669"/>
    <property type="project" value="TreeGrafter"/>
</dbReference>
<name>A0A9D1S0U1_9MICC</name>
<sequence length="312" mass="32972">MRAMTYDKYGTSDTLSLNDVATPKVAPGTALIAVRRAGVNPVDWKVMAGGLDPMLDIVFPAIPGWDVAGVVEAVGPDTPEVSVGDRVAAYARKDVVAGGTYAEYVTVPVSAIAHIPDGVDDEQAAGLPLAGLTALRCLERLELSNQDTLLIHAASGGVGRIAAQLAVHTGATVIGTAGEQNHQRLREMGVTPVQYGDGLVERVKELAPYGVSAVADFVGGVLQDTLALMEPEPGSDRTRHVSIADPDVEEHDGALIWVRPDGERLRTLLEHIEAGQIVVDIDEVMPLSDAAKALERSREGRTRGKLVLDATR</sequence>
<dbReference type="Gene3D" id="3.40.50.720">
    <property type="entry name" value="NAD(P)-binding Rossmann-like Domain"/>
    <property type="match status" value="1"/>
</dbReference>
<protein>
    <submittedName>
        <fullName evidence="4">NADP-dependent oxidoreductase</fullName>
    </submittedName>
</protein>
<dbReference type="SUPFAM" id="SSF50129">
    <property type="entry name" value="GroES-like"/>
    <property type="match status" value="1"/>
</dbReference>
<dbReference type="InterPro" id="IPR020843">
    <property type="entry name" value="ER"/>
</dbReference>
<dbReference type="Proteomes" id="UP000824151">
    <property type="component" value="Unassembled WGS sequence"/>
</dbReference>
<proteinExistence type="predicted"/>
<gene>
    <name evidence="4" type="ORF">H9871_00025</name>
</gene>